<organism evidence="1 2">
    <name type="scientific">Agrocybe chaxingu</name>
    <dbReference type="NCBI Taxonomy" id="84603"/>
    <lineage>
        <taxon>Eukaryota</taxon>
        <taxon>Fungi</taxon>
        <taxon>Dikarya</taxon>
        <taxon>Basidiomycota</taxon>
        <taxon>Agaricomycotina</taxon>
        <taxon>Agaricomycetes</taxon>
        <taxon>Agaricomycetidae</taxon>
        <taxon>Agaricales</taxon>
        <taxon>Agaricineae</taxon>
        <taxon>Strophariaceae</taxon>
        <taxon>Agrocybe</taxon>
    </lineage>
</organism>
<dbReference type="EMBL" id="JANKHO010002150">
    <property type="protein sequence ID" value="KAJ3494286.1"/>
    <property type="molecule type" value="Genomic_DNA"/>
</dbReference>
<accession>A0A9W8MRR0</accession>
<gene>
    <name evidence="1" type="ORF">NLJ89_g10841</name>
</gene>
<reference evidence="1" key="1">
    <citation type="submission" date="2022-07" db="EMBL/GenBank/DDBJ databases">
        <title>Genome Sequence of Agrocybe chaxingu.</title>
        <authorList>
            <person name="Buettner E."/>
        </authorList>
    </citation>
    <scope>NUCLEOTIDE SEQUENCE</scope>
    <source>
        <strain evidence="1">MP-N11</strain>
    </source>
</reference>
<evidence type="ECO:0000313" key="1">
    <source>
        <dbReference type="EMBL" id="KAJ3494286.1"/>
    </source>
</evidence>
<dbReference type="Proteomes" id="UP001148786">
    <property type="component" value="Unassembled WGS sequence"/>
</dbReference>
<protein>
    <submittedName>
        <fullName evidence="1">Uncharacterized protein</fullName>
    </submittedName>
</protein>
<proteinExistence type="predicted"/>
<sequence>MVNPGAFQGARKAFLLCEKSEYAAAVVGGYALDQVALIQHRFFKRFPIDWDDSQEPTEEELAAVVDDAPDPEPELPDREKLGEEKYEQEMAKVSERQKRIEFKKAQIKRWLAYQFMKDSDLDPNDSGANNPYRAILHKLTSKGLQCPRLRTAANTWRKTQRIEIERKAKARAGSLTKGKMLALKDKIAKEEFGKLPKAEQDPPSTAPEDRQRCIQGLIKFIEPILDIVCEATGWKASFFAGGPEPAFEGRLNMVSVHSGTTTGDVKLTFGRAERTFYKETIVPALTSVVREHCLRVKDIQLSRKMTSILLVQPWTPLISLARRRNNRLLSPYPLL</sequence>
<name>A0A9W8MRR0_9AGAR</name>
<comment type="caution">
    <text evidence="1">The sequence shown here is derived from an EMBL/GenBank/DDBJ whole genome shotgun (WGS) entry which is preliminary data.</text>
</comment>
<evidence type="ECO:0000313" key="2">
    <source>
        <dbReference type="Proteomes" id="UP001148786"/>
    </source>
</evidence>
<dbReference type="AlphaFoldDB" id="A0A9W8MRR0"/>
<dbReference type="OrthoDB" id="3033067at2759"/>
<keyword evidence="2" id="KW-1185">Reference proteome</keyword>